<protein>
    <submittedName>
        <fullName evidence="4">ABC transporter substrate-binding protein</fullName>
    </submittedName>
</protein>
<feature type="region of interest" description="Disordered" evidence="1">
    <location>
        <begin position="26"/>
        <end position="55"/>
    </location>
</feature>
<organism evidence="4 5">
    <name type="scientific">Kitasatospora misakiensis</name>
    <dbReference type="NCBI Taxonomy" id="67330"/>
    <lineage>
        <taxon>Bacteria</taxon>
        <taxon>Bacillati</taxon>
        <taxon>Actinomycetota</taxon>
        <taxon>Actinomycetes</taxon>
        <taxon>Kitasatosporales</taxon>
        <taxon>Streptomycetaceae</taxon>
        <taxon>Kitasatospora</taxon>
    </lineage>
</organism>
<feature type="signal peptide" evidence="2">
    <location>
        <begin position="1"/>
        <end position="23"/>
    </location>
</feature>
<evidence type="ECO:0000313" key="4">
    <source>
        <dbReference type="EMBL" id="MFC5662749.1"/>
    </source>
</evidence>
<evidence type="ECO:0000256" key="2">
    <source>
        <dbReference type="SAM" id="SignalP"/>
    </source>
</evidence>
<evidence type="ECO:0000259" key="3">
    <source>
        <dbReference type="Pfam" id="PF00496"/>
    </source>
</evidence>
<sequence length="585" mass="62301">MNRRTQTALAAAIAAALTLGLGACGKKDKDDSGSGDTAATSTKGPGADTGTLVGGTPVKGGTLTVLTNQDFAHLDPARNWTLPQMDFGTRLIYRTLVTFKAQPGEAGNEIVPDLATDVGRPSDGGRTWTFTLRDGLKYEDGSPIKSSDIKYNVERSFSPDLTGGPDYAVQYLAGGENYKGPLNGEHLPSIETPDDRTIVFRLKRPVAEFSYTATLPTFAPVPPAQEKGTQYDMRPFSSGPYKIESYDRGKQLVLVRNGNWDAATDPIRKAYPDRIVVTQGLKGGQVDDRVIASDGADASAIEMPWMRPESVSKVLPKPDVKARLVAERTGCTDSLYLNTSKAPFDDPKVREAVMWAVDREAQVTAFGGPAIADVATSFLPPSLTGGVKADPLRVPAAGAPAKAKELLKAAGKADLKVALTVSLGDKTRGEAIQQSLARAGVQVTVNTVDPSAFTDTLGDAKAAPELTINGWCPDYPSGATFLPFLFDGRTIKDKGNQGNYSQFRDQATMDEMDRIAGLSDVKEANEAWRKLDEELMKKAPAVPLMWQRRALLVGTNVAGAFGAPGYAGMIDMAAVGLKDPAKSQG</sequence>
<dbReference type="PROSITE" id="PS51257">
    <property type="entry name" value="PROKAR_LIPOPROTEIN"/>
    <property type="match status" value="1"/>
</dbReference>
<gene>
    <name evidence="4" type="ORF">ACFP3U_07090</name>
</gene>
<comment type="caution">
    <text evidence="4">The sequence shown here is derived from an EMBL/GenBank/DDBJ whole genome shotgun (WGS) entry which is preliminary data.</text>
</comment>
<reference evidence="5" key="1">
    <citation type="journal article" date="2019" name="Int. J. Syst. Evol. Microbiol.">
        <title>The Global Catalogue of Microorganisms (GCM) 10K type strain sequencing project: providing services to taxonomists for standard genome sequencing and annotation.</title>
        <authorList>
            <consortium name="The Broad Institute Genomics Platform"/>
            <consortium name="The Broad Institute Genome Sequencing Center for Infectious Disease"/>
            <person name="Wu L."/>
            <person name="Ma J."/>
        </authorList>
    </citation>
    <scope>NUCLEOTIDE SEQUENCE [LARGE SCALE GENOMIC DNA]</scope>
    <source>
        <strain evidence="5">CGMCC 4.1437</strain>
    </source>
</reference>
<dbReference type="PIRSF" id="PIRSF002741">
    <property type="entry name" value="MppA"/>
    <property type="match status" value="1"/>
</dbReference>
<feature type="chain" id="PRO_5046832229" evidence="2">
    <location>
        <begin position="24"/>
        <end position="585"/>
    </location>
</feature>
<keyword evidence="5" id="KW-1185">Reference proteome</keyword>
<dbReference type="SUPFAM" id="SSF53850">
    <property type="entry name" value="Periplasmic binding protein-like II"/>
    <property type="match status" value="1"/>
</dbReference>
<dbReference type="InterPro" id="IPR030678">
    <property type="entry name" value="Peptide/Ni-bd"/>
</dbReference>
<name>A0ABW0X1A4_9ACTN</name>
<dbReference type="InterPro" id="IPR039424">
    <property type="entry name" value="SBP_5"/>
</dbReference>
<keyword evidence="2" id="KW-0732">Signal</keyword>
<dbReference type="CDD" id="cd08506">
    <property type="entry name" value="PBP2_clavulanate_OppA2"/>
    <property type="match status" value="1"/>
</dbReference>
<feature type="domain" description="Solute-binding protein family 5" evidence="3">
    <location>
        <begin position="109"/>
        <end position="489"/>
    </location>
</feature>
<evidence type="ECO:0000256" key="1">
    <source>
        <dbReference type="SAM" id="MobiDB-lite"/>
    </source>
</evidence>
<dbReference type="Pfam" id="PF00496">
    <property type="entry name" value="SBP_bac_5"/>
    <property type="match status" value="1"/>
</dbReference>
<dbReference type="Proteomes" id="UP001595975">
    <property type="component" value="Unassembled WGS sequence"/>
</dbReference>
<evidence type="ECO:0000313" key="5">
    <source>
        <dbReference type="Proteomes" id="UP001595975"/>
    </source>
</evidence>
<dbReference type="Gene3D" id="3.10.105.10">
    <property type="entry name" value="Dipeptide-binding Protein, Domain 3"/>
    <property type="match status" value="1"/>
</dbReference>
<dbReference type="EMBL" id="JBHSOF010000006">
    <property type="protein sequence ID" value="MFC5662749.1"/>
    <property type="molecule type" value="Genomic_DNA"/>
</dbReference>
<dbReference type="PANTHER" id="PTHR30290:SF83">
    <property type="entry name" value="ABC TRANSPORTER SUBSTRATE-BINDING PROTEIN"/>
    <property type="match status" value="1"/>
</dbReference>
<dbReference type="RefSeq" id="WP_380224377.1">
    <property type="nucleotide sequence ID" value="NZ_JBHSOF010000006.1"/>
</dbReference>
<dbReference type="PANTHER" id="PTHR30290">
    <property type="entry name" value="PERIPLASMIC BINDING COMPONENT OF ABC TRANSPORTER"/>
    <property type="match status" value="1"/>
</dbReference>
<accession>A0ABW0X1A4</accession>
<proteinExistence type="predicted"/>
<dbReference type="Gene3D" id="3.40.190.10">
    <property type="entry name" value="Periplasmic binding protein-like II"/>
    <property type="match status" value="1"/>
</dbReference>
<dbReference type="InterPro" id="IPR000914">
    <property type="entry name" value="SBP_5_dom"/>
</dbReference>